<reference evidence="2 3" key="1">
    <citation type="journal article" date="2014" name="Agronomy (Basel)">
        <title>A Draft Genome Sequence for Ensete ventricosum, the Drought-Tolerant Tree Against Hunger.</title>
        <authorList>
            <person name="Harrison J."/>
            <person name="Moore K.A."/>
            <person name="Paszkiewicz K."/>
            <person name="Jones T."/>
            <person name="Grant M."/>
            <person name="Ambacheew D."/>
            <person name="Muzemil S."/>
            <person name="Studholme D.J."/>
        </authorList>
    </citation>
    <scope>NUCLEOTIDE SEQUENCE [LARGE SCALE GENOMIC DNA]</scope>
</reference>
<feature type="region of interest" description="Disordered" evidence="1">
    <location>
        <begin position="1"/>
        <end position="50"/>
    </location>
</feature>
<dbReference type="AlphaFoldDB" id="A0A426XLB1"/>
<accession>A0A426XLB1</accession>
<gene>
    <name evidence="2" type="ORF">B296_00058642</name>
</gene>
<dbReference type="Proteomes" id="UP000287651">
    <property type="component" value="Unassembled WGS sequence"/>
</dbReference>
<feature type="compositionally biased region" description="Basic and acidic residues" evidence="1">
    <location>
        <begin position="82"/>
        <end position="95"/>
    </location>
</feature>
<dbReference type="EMBL" id="AMZH03019551">
    <property type="protein sequence ID" value="RRT40220.1"/>
    <property type="molecule type" value="Genomic_DNA"/>
</dbReference>
<evidence type="ECO:0000313" key="2">
    <source>
        <dbReference type="EMBL" id="RRT40220.1"/>
    </source>
</evidence>
<feature type="compositionally biased region" description="Basic and acidic residues" evidence="1">
    <location>
        <begin position="142"/>
        <end position="170"/>
    </location>
</feature>
<protein>
    <submittedName>
        <fullName evidence="2">Uncharacterized protein</fullName>
    </submittedName>
</protein>
<feature type="compositionally biased region" description="Low complexity" evidence="1">
    <location>
        <begin position="1"/>
        <end position="14"/>
    </location>
</feature>
<sequence>MKVTMSSRGSRKQGSSGGGRCGSKDGRGGWATLEGAETITPDLHASKVSKAKKDCEGCDWQRRKEEGSDSREWLVMAAGGGRRQEASNGWEEKKGSTGSDEGCDRWKKRQRGSSDHWLCIAKGWPTTVVGRHRRKATPWGATKERAVGSDERDWCGQRGKEGRARQRPTDEVVGDSD</sequence>
<evidence type="ECO:0000313" key="3">
    <source>
        <dbReference type="Proteomes" id="UP000287651"/>
    </source>
</evidence>
<feature type="region of interest" description="Disordered" evidence="1">
    <location>
        <begin position="131"/>
        <end position="177"/>
    </location>
</feature>
<comment type="caution">
    <text evidence="2">The sequence shown here is derived from an EMBL/GenBank/DDBJ whole genome shotgun (WGS) entry which is preliminary data.</text>
</comment>
<proteinExistence type="predicted"/>
<organism evidence="2 3">
    <name type="scientific">Ensete ventricosum</name>
    <name type="common">Abyssinian banana</name>
    <name type="synonym">Musa ensete</name>
    <dbReference type="NCBI Taxonomy" id="4639"/>
    <lineage>
        <taxon>Eukaryota</taxon>
        <taxon>Viridiplantae</taxon>
        <taxon>Streptophyta</taxon>
        <taxon>Embryophyta</taxon>
        <taxon>Tracheophyta</taxon>
        <taxon>Spermatophyta</taxon>
        <taxon>Magnoliopsida</taxon>
        <taxon>Liliopsida</taxon>
        <taxon>Zingiberales</taxon>
        <taxon>Musaceae</taxon>
        <taxon>Ensete</taxon>
    </lineage>
</organism>
<feature type="region of interest" description="Disordered" evidence="1">
    <location>
        <begin position="78"/>
        <end position="107"/>
    </location>
</feature>
<evidence type="ECO:0000256" key="1">
    <source>
        <dbReference type="SAM" id="MobiDB-lite"/>
    </source>
</evidence>
<name>A0A426XLB1_ENSVE</name>